<dbReference type="Gene3D" id="2.60.120.40">
    <property type="match status" value="1"/>
</dbReference>
<protein>
    <submittedName>
        <fullName evidence="2">Collagen-like protein</fullName>
    </submittedName>
</protein>
<keyword evidence="3" id="KW-1185">Reference proteome</keyword>
<feature type="domain" description="BclA C-terminal" evidence="1">
    <location>
        <begin position="59"/>
        <end position="178"/>
    </location>
</feature>
<evidence type="ECO:0000313" key="2">
    <source>
        <dbReference type="EMBL" id="MDW0115395.1"/>
    </source>
</evidence>
<reference evidence="2 3" key="1">
    <citation type="submission" date="2023-06" db="EMBL/GenBank/DDBJ databases">
        <title>Sporosarcina sp. nov., isolated from Korean traditional fermented seafood 'Jeotgal'.</title>
        <authorList>
            <person name="Yang A.I."/>
            <person name="Shin N.-R."/>
        </authorList>
    </citation>
    <scope>NUCLEOTIDE SEQUENCE [LARGE SCALE GENOMIC DNA]</scope>
    <source>
        <strain evidence="2 3">KCTC43456</strain>
    </source>
</reference>
<dbReference type="Pfam" id="PF18573">
    <property type="entry name" value="BclA_C"/>
    <property type="match status" value="1"/>
</dbReference>
<evidence type="ECO:0000313" key="3">
    <source>
        <dbReference type="Proteomes" id="UP001271648"/>
    </source>
</evidence>
<evidence type="ECO:0000259" key="1">
    <source>
        <dbReference type="Pfam" id="PF18573"/>
    </source>
</evidence>
<name>A0AAW9A5G8_9BACL</name>
<dbReference type="InterPro" id="IPR008983">
    <property type="entry name" value="Tumour_necrosis_fac-like_dom"/>
</dbReference>
<comment type="caution">
    <text evidence="2">The sequence shown here is derived from an EMBL/GenBank/DDBJ whole genome shotgun (WGS) entry which is preliminary data.</text>
</comment>
<dbReference type="InterPro" id="IPR041415">
    <property type="entry name" value="BclA_C"/>
</dbReference>
<dbReference type="AlphaFoldDB" id="A0AAW9A5G8"/>
<gene>
    <name evidence="2" type="ORF">QTL97_00380</name>
</gene>
<sequence>MNYYNSHSNRGCNKCNSHTCSCKIKCEVPRVSIGPFRASESAGSTSTTTATCGLCEYGYIYNLTPQTVAIEADVLFDSNGIITPGITHTPGASQITVINPGDYEVTFSVSGTEPNQFGLFINGLPVAGTIYGSGAGTQQNNGQAIISIAANDVLTLRNHSSAAAVGLASVIGGTQANVNASIVIKMLNRNG</sequence>
<dbReference type="Proteomes" id="UP001271648">
    <property type="component" value="Unassembled WGS sequence"/>
</dbReference>
<accession>A0AAW9A5G8</accession>
<dbReference type="RefSeq" id="WP_283731974.1">
    <property type="nucleotide sequence ID" value="NZ_JAUBDJ010000001.1"/>
</dbReference>
<dbReference type="EMBL" id="JAUBDJ010000001">
    <property type="protein sequence ID" value="MDW0115395.1"/>
    <property type="molecule type" value="Genomic_DNA"/>
</dbReference>
<organism evidence="2 3">
    <name type="scientific">Sporosarcina thermotolerans</name>
    <dbReference type="NCBI Taxonomy" id="633404"/>
    <lineage>
        <taxon>Bacteria</taxon>
        <taxon>Bacillati</taxon>
        <taxon>Bacillota</taxon>
        <taxon>Bacilli</taxon>
        <taxon>Bacillales</taxon>
        <taxon>Caryophanaceae</taxon>
        <taxon>Sporosarcina</taxon>
    </lineage>
</organism>
<keyword evidence="2" id="KW-0176">Collagen</keyword>
<proteinExistence type="predicted"/>